<evidence type="ECO:0008006" key="4">
    <source>
        <dbReference type="Google" id="ProtNLM"/>
    </source>
</evidence>
<dbReference type="RefSeq" id="WP_047251756.1">
    <property type="nucleotide sequence ID" value="NZ_CP011367.1"/>
</dbReference>
<reference evidence="2 3" key="1">
    <citation type="submission" date="2015-04" db="EMBL/GenBank/DDBJ databases">
        <title>Complete Sequence for the Genome of the Thioalkalivibrio versutus D301.</title>
        <authorList>
            <person name="Mu T."/>
            <person name="Zhou J."/>
            <person name="Xu X."/>
        </authorList>
    </citation>
    <scope>NUCLEOTIDE SEQUENCE [LARGE SCALE GENOMIC DNA]</scope>
    <source>
        <strain evidence="2 3">D301</strain>
    </source>
</reference>
<dbReference type="InterPro" id="IPR010412">
    <property type="entry name" value="DUF1007"/>
</dbReference>
<protein>
    <recommendedName>
        <fullName evidence="4">ABC transporter substrate-binding protein</fullName>
    </recommendedName>
</protein>
<accession>A0A0G3GBI9</accession>
<name>A0A0G3GBI9_9GAMM</name>
<sequence>MMRRLHILGGVVLAALVLLPAGVQAHPHAWIDLRISFERDGEGQITHMLHHWRFDPTYGQYLYDDAQEHQSGDTPEARLQGLATEILDNLDEYRWYSHLEVAGEALGIAAAADPRMAMDAGLLHFRFRLELEQRVDPTDEPLAYRVYDPTYFIEILHQDPHGTEILDASGLVDATCQARLERPRPDPALVARALALDYGASVDYDLGQHFAERVTLRCD</sequence>
<evidence type="ECO:0000256" key="1">
    <source>
        <dbReference type="SAM" id="SignalP"/>
    </source>
</evidence>
<keyword evidence="3" id="KW-1185">Reference proteome</keyword>
<dbReference type="Proteomes" id="UP000064201">
    <property type="component" value="Chromosome"/>
</dbReference>
<dbReference type="AlphaFoldDB" id="A0A0G3GBI9"/>
<dbReference type="OrthoDB" id="5781652at2"/>
<feature type="chain" id="PRO_5002554027" description="ABC transporter substrate-binding protein" evidence="1">
    <location>
        <begin position="26"/>
        <end position="219"/>
    </location>
</feature>
<dbReference type="EMBL" id="CP011367">
    <property type="protein sequence ID" value="AKJ96171.1"/>
    <property type="molecule type" value="Genomic_DNA"/>
</dbReference>
<evidence type="ECO:0000313" key="2">
    <source>
        <dbReference type="EMBL" id="AKJ96171.1"/>
    </source>
</evidence>
<organism evidence="2 3">
    <name type="scientific">Thioalkalivibrio versutus</name>
    <dbReference type="NCBI Taxonomy" id="106634"/>
    <lineage>
        <taxon>Bacteria</taxon>
        <taxon>Pseudomonadati</taxon>
        <taxon>Pseudomonadota</taxon>
        <taxon>Gammaproteobacteria</taxon>
        <taxon>Chromatiales</taxon>
        <taxon>Ectothiorhodospiraceae</taxon>
        <taxon>Thioalkalivibrio</taxon>
    </lineage>
</organism>
<evidence type="ECO:0000313" key="3">
    <source>
        <dbReference type="Proteomes" id="UP000064201"/>
    </source>
</evidence>
<dbReference type="PATRIC" id="fig|106634.4.peg.2596"/>
<dbReference type="STRING" id="106634.TVD_12740"/>
<feature type="signal peptide" evidence="1">
    <location>
        <begin position="1"/>
        <end position="25"/>
    </location>
</feature>
<proteinExistence type="predicted"/>
<dbReference type="Pfam" id="PF06226">
    <property type="entry name" value="DUF1007"/>
    <property type="match status" value="1"/>
</dbReference>
<gene>
    <name evidence="2" type="ORF">TVD_12740</name>
</gene>
<dbReference type="KEGG" id="tvr:TVD_12740"/>
<keyword evidence="1" id="KW-0732">Signal</keyword>